<accession>A0ABX1F0H6</accession>
<keyword evidence="1" id="KW-0812">Transmembrane</keyword>
<keyword evidence="2" id="KW-0969">Cilium</keyword>
<sequence length="379" mass="40901">MTSPTVFLWRMLAFLAAVVVLVGLLVGELTTAFAANPMLNGVIALVLLLGIAWNIRQVLVLTREVEWLEAFRNPTPGAPARKPPRLLAAMASMLAGRRSERLSLSAMAMRSVLDGISSRLDESRELSRYATGLLIFLGLLGTFWGLLMTIAAVSDVIGGMSVGSGDINALFNQLKQGLAQPLRGMSIAFSSSMLGLAGALVLGFLDLTAGQAQNRFYSELEDWLAGATRLSSGALGNEGEGSMPAYVQALLEQSAENMEELQRAIGRGEDGRAQSNQALMTLTERLSILADQMRASQVLMTRMAESQAQLAPTLQRMADANAQGALDDASRGHIRNQELYLARILEEMTQGRMQATTEIRNEIKILARTIAALAEEPPR</sequence>
<keyword evidence="1" id="KW-0472">Membrane</keyword>
<evidence type="ECO:0000313" key="2">
    <source>
        <dbReference type="EMBL" id="NKE45845.1"/>
    </source>
</evidence>
<dbReference type="EMBL" id="JAAVTX010000004">
    <property type="protein sequence ID" value="NKE45845.1"/>
    <property type="molecule type" value="Genomic_DNA"/>
</dbReference>
<feature type="transmembrane region" description="Helical" evidence="1">
    <location>
        <begin position="184"/>
        <end position="205"/>
    </location>
</feature>
<name>A0ABX1F0H6_9PROT</name>
<evidence type="ECO:0000313" key="3">
    <source>
        <dbReference type="Proteomes" id="UP000765160"/>
    </source>
</evidence>
<feature type="transmembrane region" description="Helical" evidence="1">
    <location>
        <begin position="129"/>
        <end position="153"/>
    </location>
</feature>
<feature type="transmembrane region" description="Helical" evidence="1">
    <location>
        <begin position="38"/>
        <end position="55"/>
    </location>
</feature>
<evidence type="ECO:0000256" key="1">
    <source>
        <dbReference type="SAM" id="Phobius"/>
    </source>
</evidence>
<dbReference type="RefSeq" id="WP_168050381.1">
    <property type="nucleotide sequence ID" value="NZ_JAATJR010000004.1"/>
</dbReference>
<gene>
    <name evidence="2" type="ORF">HB662_13725</name>
</gene>
<comment type="caution">
    <text evidence="2">The sequence shown here is derived from an EMBL/GenBank/DDBJ whole genome shotgun (WGS) entry which is preliminary data.</text>
</comment>
<keyword evidence="2" id="KW-0966">Cell projection</keyword>
<feature type="transmembrane region" description="Helical" evidence="1">
    <location>
        <begin position="7"/>
        <end position="26"/>
    </location>
</feature>
<reference evidence="2 3" key="1">
    <citation type="submission" date="2020-03" db="EMBL/GenBank/DDBJ databases">
        <title>Roseomonas selenitidurans sp. nov. isolated from soil.</title>
        <authorList>
            <person name="Liu H."/>
        </authorList>
    </citation>
    <scope>NUCLEOTIDE SEQUENCE [LARGE SCALE GENOMIC DNA]</scope>
    <source>
        <strain evidence="2 3">JCM 15073</strain>
    </source>
</reference>
<keyword evidence="1" id="KW-1133">Transmembrane helix</keyword>
<organism evidence="2 3">
    <name type="scientific">Falsiroseomonas frigidaquae</name>
    <dbReference type="NCBI Taxonomy" id="487318"/>
    <lineage>
        <taxon>Bacteria</taxon>
        <taxon>Pseudomonadati</taxon>
        <taxon>Pseudomonadota</taxon>
        <taxon>Alphaproteobacteria</taxon>
        <taxon>Acetobacterales</taxon>
        <taxon>Roseomonadaceae</taxon>
        <taxon>Falsiroseomonas</taxon>
    </lineage>
</organism>
<dbReference type="Proteomes" id="UP000765160">
    <property type="component" value="Unassembled WGS sequence"/>
</dbReference>
<keyword evidence="3" id="KW-1185">Reference proteome</keyword>
<keyword evidence="2" id="KW-0282">Flagellum</keyword>
<proteinExistence type="predicted"/>
<protein>
    <submittedName>
        <fullName evidence="2">Flagellar motor protein MotA</fullName>
    </submittedName>
</protein>